<dbReference type="GO" id="GO:0008270">
    <property type="term" value="F:zinc ion binding"/>
    <property type="evidence" value="ECO:0007669"/>
    <property type="project" value="UniProtKB-KW"/>
</dbReference>
<dbReference type="Pfam" id="PF14223">
    <property type="entry name" value="Retrotran_gag_2"/>
    <property type="match status" value="1"/>
</dbReference>
<dbReference type="SUPFAM" id="SSF57756">
    <property type="entry name" value="Retrovirus zinc finger-like domains"/>
    <property type="match status" value="1"/>
</dbReference>
<dbReference type="Gramene" id="HORVU.MOREX.r3.6HG0587770.1">
    <property type="protein sequence ID" value="HORVU.MOREX.r3.6HG0587770.1.CDS1"/>
    <property type="gene ID" value="HORVU.MOREX.r3.6HG0587770"/>
</dbReference>
<feature type="domain" description="CCHC-type" evidence="3">
    <location>
        <begin position="248"/>
        <end position="264"/>
    </location>
</feature>
<dbReference type="PANTHER" id="PTHR35317:SF38">
    <property type="entry name" value="RNA-DIRECTED DNA POLYMERASE"/>
    <property type="match status" value="1"/>
</dbReference>
<dbReference type="Proteomes" id="UP000011116">
    <property type="component" value="Chromosome 6H"/>
</dbReference>
<dbReference type="AlphaFoldDB" id="A0A8I6Y4J3"/>
<reference evidence="4" key="3">
    <citation type="submission" date="2022-01" db="UniProtKB">
        <authorList>
            <consortium name="EnsemblPlants"/>
        </authorList>
    </citation>
    <scope>IDENTIFICATION</scope>
    <source>
        <strain evidence="4">subsp. vulgare</strain>
    </source>
</reference>
<protein>
    <recommendedName>
        <fullName evidence="3">CCHC-type domain-containing protein</fullName>
    </recommendedName>
</protein>
<organism evidence="4 5">
    <name type="scientific">Hordeum vulgare subsp. vulgare</name>
    <name type="common">Domesticated barley</name>
    <dbReference type="NCBI Taxonomy" id="112509"/>
    <lineage>
        <taxon>Eukaryota</taxon>
        <taxon>Viridiplantae</taxon>
        <taxon>Streptophyta</taxon>
        <taxon>Embryophyta</taxon>
        <taxon>Tracheophyta</taxon>
        <taxon>Spermatophyta</taxon>
        <taxon>Magnoliopsida</taxon>
        <taxon>Liliopsida</taxon>
        <taxon>Poales</taxon>
        <taxon>Poaceae</taxon>
        <taxon>BOP clade</taxon>
        <taxon>Pooideae</taxon>
        <taxon>Triticodae</taxon>
        <taxon>Triticeae</taxon>
        <taxon>Hordeinae</taxon>
        <taxon>Hordeum</taxon>
    </lineage>
</organism>
<feature type="region of interest" description="Disordered" evidence="2">
    <location>
        <begin position="220"/>
        <end position="245"/>
    </location>
</feature>
<dbReference type="Gene3D" id="4.10.60.10">
    <property type="entry name" value="Zinc finger, CCHC-type"/>
    <property type="match status" value="1"/>
</dbReference>
<evidence type="ECO:0000256" key="1">
    <source>
        <dbReference type="PROSITE-ProRule" id="PRU00047"/>
    </source>
</evidence>
<dbReference type="PROSITE" id="PS50158">
    <property type="entry name" value="ZF_CCHC"/>
    <property type="match status" value="1"/>
</dbReference>
<feature type="compositionally biased region" description="Basic and acidic residues" evidence="2">
    <location>
        <begin position="220"/>
        <end position="237"/>
    </location>
</feature>
<evidence type="ECO:0000256" key="2">
    <source>
        <dbReference type="SAM" id="MobiDB-lite"/>
    </source>
</evidence>
<keyword evidence="5" id="KW-1185">Reference proteome</keyword>
<name>A0A8I6Y4J3_HORVV</name>
<dbReference type="EnsemblPlants" id="HORVU.MOREX.r3.6HG0587770.1">
    <property type="protein sequence ID" value="HORVU.MOREX.r3.6HG0587770.1.CDS1"/>
    <property type="gene ID" value="HORVU.MOREX.r3.6HG0587770"/>
</dbReference>
<evidence type="ECO:0000313" key="5">
    <source>
        <dbReference type="Proteomes" id="UP000011116"/>
    </source>
</evidence>
<dbReference type="Pfam" id="PF00098">
    <property type="entry name" value="zf-CCHC"/>
    <property type="match status" value="1"/>
</dbReference>
<dbReference type="InterPro" id="IPR001878">
    <property type="entry name" value="Znf_CCHC"/>
</dbReference>
<keyword evidence="1" id="KW-0863">Zinc-finger</keyword>
<reference evidence="5" key="1">
    <citation type="journal article" date="2012" name="Nature">
        <title>A physical, genetic and functional sequence assembly of the barley genome.</title>
        <authorList>
            <consortium name="The International Barley Genome Sequencing Consortium"/>
            <person name="Mayer K.F."/>
            <person name="Waugh R."/>
            <person name="Brown J.W."/>
            <person name="Schulman A."/>
            <person name="Langridge P."/>
            <person name="Platzer M."/>
            <person name="Fincher G.B."/>
            <person name="Muehlbauer G.J."/>
            <person name="Sato K."/>
            <person name="Close T.J."/>
            <person name="Wise R.P."/>
            <person name="Stein N."/>
        </authorList>
    </citation>
    <scope>NUCLEOTIDE SEQUENCE [LARGE SCALE GENOMIC DNA]</scope>
    <source>
        <strain evidence="5">cv. Morex</strain>
    </source>
</reference>
<dbReference type="InterPro" id="IPR036875">
    <property type="entry name" value="Znf_CCHC_sf"/>
</dbReference>
<accession>A0A8I6Y4J3</accession>
<reference evidence="4" key="2">
    <citation type="submission" date="2020-10" db="EMBL/GenBank/DDBJ databases">
        <authorList>
            <person name="Scholz U."/>
            <person name="Mascher M."/>
            <person name="Fiebig A."/>
        </authorList>
    </citation>
    <scope>NUCLEOTIDE SEQUENCE [LARGE SCALE GENOMIC DNA]</scope>
    <source>
        <strain evidence="4">cv. Morex</strain>
    </source>
</reference>
<dbReference type="SMART" id="SM00343">
    <property type="entry name" value="ZnF_C2HC"/>
    <property type="match status" value="1"/>
</dbReference>
<dbReference type="PANTHER" id="PTHR35317">
    <property type="entry name" value="OS04G0629600 PROTEIN"/>
    <property type="match status" value="1"/>
</dbReference>
<dbReference type="GO" id="GO:0003676">
    <property type="term" value="F:nucleic acid binding"/>
    <property type="evidence" value="ECO:0007669"/>
    <property type="project" value="InterPro"/>
</dbReference>
<proteinExistence type="predicted"/>
<sequence length="288" mass="30925">MVLVPYAVGSGSSVSHQVPVLTGENYTTWAIKVEADLDAAGLWEEVVPPEDVASAVTAKKDKSAGAYLLRALSDDLLLHVAAKKTAAEICCSLKSRFVGADRVLAARLATLRGDFERLRMDGGESLDAFAGKISGMAARYAGLGSTLDDVAMVKKLLDAMPDRLYAAVAGIEQFCDVSTMVFEDALGRLKAFDERLHRHRQDGGGHGGEQLMLTAEQCRAREHQRGGTRDDKDRRSEASGSGGGRRGRCYNCGRRGHFKRDCTEPKKVAAPAEQALLADACVENDGLL</sequence>
<keyword evidence="1" id="KW-0862">Zinc</keyword>
<keyword evidence="1" id="KW-0479">Metal-binding</keyword>
<evidence type="ECO:0000259" key="3">
    <source>
        <dbReference type="PROSITE" id="PS50158"/>
    </source>
</evidence>
<evidence type="ECO:0000313" key="4">
    <source>
        <dbReference type="EnsemblPlants" id="HORVU.MOREX.r3.6HG0587770.1.CDS1"/>
    </source>
</evidence>